<dbReference type="EMBL" id="SNYC01000003">
    <property type="protein sequence ID" value="TDQ12168.1"/>
    <property type="molecule type" value="Genomic_DNA"/>
</dbReference>
<evidence type="ECO:0000313" key="2">
    <source>
        <dbReference type="Proteomes" id="UP000295620"/>
    </source>
</evidence>
<reference evidence="1 2" key="1">
    <citation type="submission" date="2019-03" db="EMBL/GenBank/DDBJ databases">
        <title>Genomic Encyclopedia of Archaeal and Bacterial Type Strains, Phase II (KMG-II): from individual species to whole genera.</title>
        <authorList>
            <person name="Goeker M."/>
        </authorList>
    </citation>
    <scope>NUCLEOTIDE SEQUENCE [LARGE SCALE GENOMIC DNA]</scope>
    <source>
        <strain evidence="1 2">DSM 19035</strain>
    </source>
</reference>
<proteinExistence type="predicted"/>
<dbReference type="Proteomes" id="UP000295620">
    <property type="component" value="Unassembled WGS sequence"/>
</dbReference>
<accession>A0A4R6T347</accession>
<dbReference type="AlphaFoldDB" id="A0A4R6T347"/>
<name>A0A4R6T347_9SPHI</name>
<protein>
    <submittedName>
        <fullName evidence="1">Uncharacterized protein</fullName>
    </submittedName>
</protein>
<dbReference type="OrthoDB" id="1257496at2"/>
<keyword evidence="2" id="KW-1185">Reference proteome</keyword>
<organism evidence="1 2">
    <name type="scientific">Pedobacter metabolipauper</name>
    <dbReference type="NCBI Taxonomy" id="425513"/>
    <lineage>
        <taxon>Bacteria</taxon>
        <taxon>Pseudomonadati</taxon>
        <taxon>Bacteroidota</taxon>
        <taxon>Sphingobacteriia</taxon>
        <taxon>Sphingobacteriales</taxon>
        <taxon>Sphingobacteriaceae</taxon>
        <taxon>Pedobacter</taxon>
    </lineage>
</organism>
<evidence type="ECO:0000313" key="1">
    <source>
        <dbReference type="EMBL" id="TDQ12168.1"/>
    </source>
</evidence>
<dbReference type="RefSeq" id="WP_133575177.1">
    <property type="nucleotide sequence ID" value="NZ_SNYC01000003.1"/>
</dbReference>
<gene>
    <name evidence="1" type="ORF">ATK78_1300</name>
</gene>
<comment type="caution">
    <text evidence="1">The sequence shown here is derived from an EMBL/GenBank/DDBJ whole genome shotgun (WGS) entry which is preliminary data.</text>
</comment>
<sequence>MGLKFKKTEVEGDIPVYQQVHEVSQSGYTLDTTGLIAGSVLPAGTVYIPDDITRLAKPVKSATLVAIAAANAVAYQVAKGHQIAIGDNIGLVLKGKAYAVTAIDKTTSALYDTITVGTTLNTAELPIGSVVYQSATTGTTNSSLAGVPKGTSLESTLVEANSTLTLALRATVYARRIPGVPADVQALLPLIIFSQSK</sequence>